<gene>
    <name evidence="1" type="ORF">Pc12g09640</name>
    <name evidence="1" type="ORF">PCH_Pc12g09640</name>
</gene>
<keyword evidence="2" id="KW-1185">Reference proteome</keyword>
<proteinExistence type="predicted"/>
<protein>
    <submittedName>
        <fullName evidence="1">Uncharacterized protein</fullName>
    </submittedName>
</protein>
<dbReference type="AlphaFoldDB" id="B6GZR3"/>
<sequence>MANPKFLCVSNLSHVHSGLSASDKDECKEYEVVFSALEVHRCSVTVQKNILQVSSEKECISRERKGKREREKRTCAIVCRSIDRPPSPVLIIPGVSDSQVLWRLCTLSLTSSSLRPLNSLLLLFPSPKTPRPMNPHSDSVSECLARCCRFFVSIPLSPLR</sequence>
<name>B6GZR3_PENRW</name>
<dbReference type="HOGENOM" id="CLU_1652739_0_0_1"/>
<dbReference type="VEuPathDB" id="FungiDB:PCH_Pc12g09640"/>
<accession>B6GZR3</accession>
<organism evidence="1 2">
    <name type="scientific">Penicillium rubens (strain ATCC 28089 / DSM 1075 / NRRL 1951 / Wisconsin 54-1255)</name>
    <name type="common">Penicillium chrysogenum</name>
    <dbReference type="NCBI Taxonomy" id="500485"/>
    <lineage>
        <taxon>Eukaryota</taxon>
        <taxon>Fungi</taxon>
        <taxon>Dikarya</taxon>
        <taxon>Ascomycota</taxon>
        <taxon>Pezizomycotina</taxon>
        <taxon>Eurotiomycetes</taxon>
        <taxon>Eurotiomycetidae</taxon>
        <taxon>Eurotiales</taxon>
        <taxon>Aspergillaceae</taxon>
        <taxon>Penicillium</taxon>
        <taxon>Penicillium chrysogenum species complex</taxon>
    </lineage>
</organism>
<reference evidence="1 2" key="1">
    <citation type="journal article" date="2008" name="Nat. Biotechnol.">
        <title>Genome sequencing and analysis of the filamentous fungus Penicillium chrysogenum.</title>
        <authorList>
            <person name="van den Berg M.A."/>
            <person name="Albang R."/>
            <person name="Albermann K."/>
            <person name="Badger J.H."/>
            <person name="Daran J.-M."/>
            <person name="Driessen A.J.M."/>
            <person name="Garcia-Estrada C."/>
            <person name="Fedorova N.D."/>
            <person name="Harris D.M."/>
            <person name="Heijne W.H.M."/>
            <person name="Joardar V.S."/>
            <person name="Kiel J.A.K.W."/>
            <person name="Kovalchuk A."/>
            <person name="Martin J.F."/>
            <person name="Nierman W.C."/>
            <person name="Nijland J.G."/>
            <person name="Pronk J.T."/>
            <person name="Roubos J.A."/>
            <person name="van der Klei I.J."/>
            <person name="van Peij N.N.M.E."/>
            <person name="Veenhuis M."/>
            <person name="von Doehren H."/>
            <person name="Wagner C."/>
            <person name="Wortman J.R."/>
            <person name="Bovenberg R.A.L."/>
        </authorList>
    </citation>
    <scope>NUCLEOTIDE SEQUENCE [LARGE SCALE GENOMIC DNA]</scope>
    <source>
        <strain evidence="2">ATCC 28089 / DSM 1075 / NRRL 1951 / Wisconsin 54-1255</strain>
    </source>
</reference>
<evidence type="ECO:0000313" key="1">
    <source>
        <dbReference type="EMBL" id="CAP80591.1"/>
    </source>
</evidence>
<dbReference type="EMBL" id="AM920427">
    <property type="protein sequence ID" value="CAP80591.1"/>
    <property type="molecule type" value="Genomic_DNA"/>
</dbReference>
<evidence type="ECO:0000313" key="2">
    <source>
        <dbReference type="Proteomes" id="UP000000724"/>
    </source>
</evidence>
<dbReference type="Proteomes" id="UP000000724">
    <property type="component" value="Contig Pc00c12"/>
</dbReference>